<keyword evidence="3" id="KW-0040">ANK repeat</keyword>
<name>A0A8H5KEV5_9HYPO</name>
<feature type="domain" description="DUF676" evidence="4">
    <location>
        <begin position="103"/>
        <end position="272"/>
    </location>
</feature>
<dbReference type="InterPro" id="IPR056884">
    <property type="entry name" value="NPHP3-like_N"/>
</dbReference>
<evidence type="ECO:0000259" key="6">
    <source>
        <dbReference type="Pfam" id="PF24883"/>
    </source>
</evidence>
<evidence type="ECO:0000313" key="8">
    <source>
        <dbReference type="Proteomes" id="UP000546213"/>
    </source>
</evidence>
<dbReference type="InterPro" id="IPR029058">
    <property type="entry name" value="AB_hydrolase_fold"/>
</dbReference>
<comment type="similarity">
    <text evidence="1">Belongs to the putative lipase ROG1 family.</text>
</comment>
<dbReference type="InterPro" id="IPR002110">
    <property type="entry name" value="Ankyrin_rpt"/>
</dbReference>
<dbReference type="SUPFAM" id="SSF53474">
    <property type="entry name" value="alpha/beta-Hydrolases"/>
    <property type="match status" value="1"/>
</dbReference>
<dbReference type="SUPFAM" id="SSF48403">
    <property type="entry name" value="Ankyrin repeat"/>
    <property type="match status" value="1"/>
</dbReference>
<dbReference type="Gene3D" id="1.25.40.20">
    <property type="entry name" value="Ankyrin repeat-containing domain"/>
    <property type="match status" value="1"/>
</dbReference>
<dbReference type="Pfam" id="PF24883">
    <property type="entry name" value="NPHP3_N"/>
    <property type="match status" value="1"/>
</dbReference>
<proteinExistence type="inferred from homology"/>
<evidence type="ECO:0000256" key="2">
    <source>
        <dbReference type="ARBA" id="ARBA00022737"/>
    </source>
</evidence>
<dbReference type="AlphaFoldDB" id="A0A8H5KEV5"/>
<dbReference type="InterPro" id="IPR054471">
    <property type="entry name" value="GPIID_WHD"/>
</dbReference>
<organism evidence="7 8">
    <name type="scientific">Fusarium pseudocircinatum</name>
    <dbReference type="NCBI Taxonomy" id="56676"/>
    <lineage>
        <taxon>Eukaryota</taxon>
        <taxon>Fungi</taxon>
        <taxon>Dikarya</taxon>
        <taxon>Ascomycota</taxon>
        <taxon>Pezizomycotina</taxon>
        <taxon>Sordariomycetes</taxon>
        <taxon>Hypocreomycetidae</taxon>
        <taxon>Hypocreales</taxon>
        <taxon>Nectriaceae</taxon>
        <taxon>Fusarium</taxon>
        <taxon>Fusarium fujikuroi species complex</taxon>
    </lineage>
</organism>
<dbReference type="InterPro" id="IPR007751">
    <property type="entry name" value="DUF676_lipase-like"/>
</dbReference>
<dbReference type="PANTHER" id="PTHR10039">
    <property type="entry name" value="AMELOGENIN"/>
    <property type="match status" value="1"/>
</dbReference>
<dbReference type="PANTHER" id="PTHR10039:SF14">
    <property type="entry name" value="NACHT DOMAIN-CONTAINING PROTEIN"/>
    <property type="match status" value="1"/>
</dbReference>
<dbReference type="EMBL" id="JAAOAS010000669">
    <property type="protein sequence ID" value="KAF5573000.1"/>
    <property type="molecule type" value="Genomic_DNA"/>
</dbReference>
<dbReference type="Pfam" id="PF22939">
    <property type="entry name" value="WHD_GPIID"/>
    <property type="match status" value="1"/>
</dbReference>
<feature type="domain" description="GPI inositol-deacylase winged helix" evidence="5">
    <location>
        <begin position="673"/>
        <end position="757"/>
    </location>
</feature>
<dbReference type="SUPFAM" id="SSF52540">
    <property type="entry name" value="P-loop containing nucleoside triphosphate hydrolases"/>
    <property type="match status" value="1"/>
</dbReference>
<keyword evidence="8" id="KW-1185">Reference proteome</keyword>
<dbReference type="PROSITE" id="PS50297">
    <property type="entry name" value="ANK_REP_REGION"/>
    <property type="match status" value="1"/>
</dbReference>
<feature type="domain" description="Nephrocystin 3-like N-terminal" evidence="6">
    <location>
        <begin position="392"/>
        <end position="565"/>
    </location>
</feature>
<dbReference type="Gene3D" id="3.40.50.1820">
    <property type="entry name" value="alpha/beta hydrolase"/>
    <property type="match status" value="1"/>
</dbReference>
<reference evidence="7 8" key="1">
    <citation type="submission" date="2020-05" db="EMBL/GenBank/DDBJ databases">
        <title>Identification and distribution of gene clusters putatively required for synthesis of sphingolipid metabolism inhibitors in phylogenetically diverse species of the filamentous fungus Fusarium.</title>
        <authorList>
            <person name="Kim H.-S."/>
            <person name="Busman M."/>
            <person name="Brown D.W."/>
            <person name="Divon H."/>
            <person name="Uhlig S."/>
            <person name="Proctor R.H."/>
        </authorList>
    </citation>
    <scope>NUCLEOTIDE SEQUENCE [LARGE SCALE GENOMIC DNA]</scope>
    <source>
        <strain evidence="7 8">NRRL 36939</strain>
    </source>
</reference>
<gene>
    <name evidence="7" type="ORF">FPCIR_14130</name>
</gene>
<evidence type="ECO:0000256" key="3">
    <source>
        <dbReference type="PROSITE-ProRule" id="PRU00023"/>
    </source>
</evidence>
<dbReference type="InterPro" id="IPR027417">
    <property type="entry name" value="P-loop_NTPase"/>
</dbReference>
<keyword evidence="2" id="KW-0677">Repeat</keyword>
<dbReference type="OrthoDB" id="5086500at2759"/>
<evidence type="ECO:0000259" key="5">
    <source>
        <dbReference type="Pfam" id="PF22939"/>
    </source>
</evidence>
<dbReference type="Pfam" id="PF05057">
    <property type="entry name" value="DUF676"/>
    <property type="match status" value="1"/>
</dbReference>
<comment type="caution">
    <text evidence="7">The sequence shown here is derived from an EMBL/GenBank/DDBJ whole genome shotgun (WGS) entry which is preliminary data.</text>
</comment>
<feature type="repeat" description="ANK" evidence="3">
    <location>
        <begin position="893"/>
        <end position="925"/>
    </location>
</feature>
<dbReference type="PROSITE" id="PS50088">
    <property type="entry name" value="ANK_REPEAT"/>
    <property type="match status" value="1"/>
</dbReference>
<evidence type="ECO:0000256" key="1">
    <source>
        <dbReference type="ARBA" id="ARBA00007920"/>
    </source>
</evidence>
<accession>A0A8H5KEV5</accession>
<sequence length="977" mass="109851">MHGQVKKTLVKMFRNRREDQSIVEGDTVVPNSAGIFAPKPQQDSSIARNLINAAGVPSTATDKTETKQGSSPLAFSAEDESNCRGLFTFVAKGRDETGVVDIVALHGLNGHYSKTWSAPSIKGGQVNWLKDMLPDRLPNARIMSFGYDAKVQFSKSTAGISDFVEGLLCDLISCRKSHEEKIRPLIFICHSLGGIVFKQALVRARERDEFTDLLKCIRGVAFFGTPHSGSSSANFGKVLASILKVSTMGVNTNTAVVNDLRQNSRALYEITQSFVDRGKTLRILTFYETEKMGLSNTQIVAKSSAVLNLPNETLVPIDGNHSTICKFSDSATGKRSFERVCSLLEKMTSDLVKTGVSYPTNLSQDQQLECLRGFYHKNYESYRNRNPDHVAGTCEWFLRHPEFRKWRSKEASSLLWVSADPGCGKSVLAKFLVSFLRQEKNTRQLRPEFICHFFFKDDNEEQRSSLFALRALLHQIFSVDKTLLRHAYAVFESKGQAIFDDFDSLWDIFSGIAKDPLAPNLFIILDALDECEKTSQSQLLESLNKLYQEKALDKTPFLKTMLLSRPENVIKYSLSRNAAILRLRGEDQTSSISEDVELVIRSRISELGGHGLSHDLLSGLERTIVKNADRTFLWATLMIELLKEAASRGASLKDLEDLLSNDDIYAIYSKLLERSHGSSETKELLQLILAAARPLTLDELNVALTVTPQQVSFKELKFSLKSSIESHLKNACGHFIRVIRSEVFLIHQTAREFLLQQHEMERSNSFGIWHNRFSIDECHVAILQSCIYYLFLRIISTDAELEKESLTRYASSFWSHHLASLVNIQKGLAVFDVIVDIALRCRAGLLPRAQMWLLAHSLIMHLDNWRFCLVNDPGSPDGFHDEQGVNINVTDNAGRSPLHYASALGSPWLVTTLRQYGIDTSASDSEDDSIFGRETCSDFNIEEERTSPLDRPHLLYKRDGLTTRYRGLSLKTRISAP</sequence>
<dbReference type="Proteomes" id="UP000546213">
    <property type="component" value="Unassembled WGS sequence"/>
</dbReference>
<dbReference type="InterPro" id="IPR036770">
    <property type="entry name" value="Ankyrin_rpt-contain_sf"/>
</dbReference>
<dbReference type="Gene3D" id="3.40.50.300">
    <property type="entry name" value="P-loop containing nucleotide triphosphate hydrolases"/>
    <property type="match status" value="1"/>
</dbReference>
<evidence type="ECO:0000313" key="7">
    <source>
        <dbReference type="EMBL" id="KAF5573000.1"/>
    </source>
</evidence>
<evidence type="ECO:0000259" key="4">
    <source>
        <dbReference type="Pfam" id="PF05057"/>
    </source>
</evidence>
<protein>
    <submittedName>
        <fullName evidence="7">Ankyrin repeat</fullName>
    </submittedName>
</protein>